<feature type="repeat" description="ANK" evidence="2">
    <location>
        <begin position="820"/>
        <end position="852"/>
    </location>
</feature>
<dbReference type="PANTHER" id="PTHR46082:SF11">
    <property type="entry name" value="AAA+ ATPASE DOMAIN-CONTAINING PROTEIN-RELATED"/>
    <property type="match status" value="1"/>
</dbReference>
<dbReference type="InterPro" id="IPR056884">
    <property type="entry name" value="NPHP3-like_N"/>
</dbReference>
<protein>
    <recommendedName>
        <fullName evidence="3">NACHT domain-containing protein</fullName>
    </recommendedName>
</protein>
<keyword evidence="2" id="KW-0040">ANK repeat</keyword>
<accession>A0A9W9LPQ8</accession>
<dbReference type="Pfam" id="PF13637">
    <property type="entry name" value="Ank_4"/>
    <property type="match status" value="1"/>
</dbReference>
<dbReference type="PROSITE" id="PS50088">
    <property type="entry name" value="ANK_REPEAT"/>
    <property type="match status" value="8"/>
</dbReference>
<gene>
    <name evidence="4" type="ORF">N7482_004803</name>
</gene>
<dbReference type="GO" id="GO:0009116">
    <property type="term" value="P:nucleoside metabolic process"/>
    <property type="evidence" value="ECO:0007669"/>
    <property type="project" value="InterPro"/>
</dbReference>
<dbReference type="Proteomes" id="UP001149163">
    <property type="component" value="Unassembled WGS sequence"/>
</dbReference>
<dbReference type="InterPro" id="IPR054471">
    <property type="entry name" value="GPIID_WHD"/>
</dbReference>
<feature type="repeat" description="ANK" evidence="2">
    <location>
        <begin position="1018"/>
        <end position="1050"/>
    </location>
</feature>
<dbReference type="Pfam" id="PF24883">
    <property type="entry name" value="NPHP3_N"/>
    <property type="match status" value="1"/>
</dbReference>
<dbReference type="SUPFAM" id="SSF48403">
    <property type="entry name" value="Ankyrin repeat"/>
    <property type="match status" value="1"/>
</dbReference>
<evidence type="ECO:0000259" key="3">
    <source>
        <dbReference type="PROSITE" id="PS50837"/>
    </source>
</evidence>
<dbReference type="GeneID" id="81426104"/>
<feature type="repeat" description="ANK" evidence="2">
    <location>
        <begin position="853"/>
        <end position="885"/>
    </location>
</feature>
<evidence type="ECO:0000313" key="5">
    <source>
        <dbReference type="Proteomes" id="UP001149163"/>
    </source>
</evidence>
<keyword evidence="1" id="KW-0677">Repeat</keyword>
<feature type="repeat" description="ANK" evidence="2">
    <location>
        <begin position="919"/>
        <end position="951"/>
    </location>
</feature>
<dbReference type="Gene3D" id="3.40.50.1580">
    <property type="entry name" value="Nucleoside phosphorylase domain"/>
    <property type="match status" value="1"/>
</dbReference>
<dbReference type="SMART" id="SM00248">
    <property type="entry name" value="ANK"/>
    <property type="match status" value="8"/>
</dbReference>
<dbReference type="AlphaFoldDB" id="A0A9W9LPQ8"/>
<dbReference type="PANTHER" id="PTHR46082">
    <property type="entry name" value="ATP/GTP-BINDING PROTEIN-RELATED"/>
    <property type="match status" value="1"/>
</dbReference>
<dbReference type="PROSITE" id="PS50297">
    <property type="entry name" value="ANK_REP_REGION"/>
    <property type="match status" value="8"/>
</dbReference>
<feature type="repeat" description="ANK" evidence="2">
    <location>
        <begin position="886"/>
        <end position="918"/>
    </location>
</feature>
<feature type="repeat" description="ANK" evidence="2">
    <location>
        <begin position="985"/>
        <end position="1017"/>
    </location>
</feature>
<comment type="caution">
    <text evidence="4">The sequence shown here is derived from an EMBL/GenBank/DDBJ whole genome shotgun (WGS) entry which is preliminary data.</text>
</comment>
<keyword evidence="5" id="KW-1185">Reference proteome</keyword>
<dbReference type="OrthoDB" id="20872at2759"/>
<dbReference type="SUPFAM" id="SSF52540">
    <property type="entry name" value="P-loop containing nucleoside triphosphate hydrolases"/>
    <property type="match status" value="1"/>
</dbReference>
<dbReference type="Pfam" id="PF12796">
    <property type="entry name" value="Ank_2"/>
    <property type="match status" value="2"/>
</dbReference>
<dbReference type="EMBL" id="JAPQKN010000002">
    <property type="protein sequence ID" value="KAJ5169209.1"/>
    <property type="molecule type" value="Genomic_DNA"/>
</dbReference>
<reference evidence="4" key="2">
    <citation type="journal article" date="2023" name="IMA Fungus">
        <title>Comparative genomic study of the Penicillium genus elucidates a diverse pangenome and 15 lateral gene transfer events.</title>
        <authorList>
            <person name="Petersen C."/>
            <person name="Sorensen T."/>
            <person name="Nielsen M.R."/>
            <person name="Sondergaard T.E."/>
            <person name="Sorensen J.L."/>
            <person name="Fitzpatrick D.A."/>
            <person name="Frisvad J.C."/>
            <person name="Nielsen K.L."/>
        </authorList>
    </citation>
    <scope>NUCLEOTIDE SEQUENCE</scope>
    <source>
        <strain evidence="4">IBT 26290</strain>
    </source>
</reference>
<dbReference type="Pfam" id="PF22939">
    <property type="entry name" value="WHD_GPIID"/>
    <property type="match status" value="1"/>
</dbReference>
<dbReference type="SUPFAM" id="SSF53167">
    <property type="entry name" value="Purine and uridine phosphorylases"/>
    <property type="match status" value="1"/>
</dbReference>
<feature type="domain" description="NACHT" evidence="3">
    <location>
        <begin position="348"/>
        <end position="501"/>
    </location>
</feature>
<dbReference type="GO" id="GO:0003824">
    <property type="term" value="F:catalytic activity"/>
    <property type="evidence" value="ECO:0007669"/>
    <property type="project" value="InterPro"/>
</dbReference>
<dbReference type="RefSeq" id="XP_056545670.1">
    <property type="nucleotide sequence ID" value="XM_056686928.1"/>
</dbReference>
<sequence length="1094" mass="121519">MDRRRLHPEDYTVGWVCALPLELAAARAMLDEEHRDPPRQPHETNVYCLGRISEHNVVIMCLPAGQYGTNSAAASTARMTEKFRSIRFCLMVGIGGGVPSEETDVRLGDVVISQPQAQYGGVVQYDLGKIEADGRTVRTGYLNPPPTVLLNALSKFRSAGQDQACNILAHISSPATPHRFPTVKKPESDTLVKKRATRDQGIQIHYGTIASGNQVVKDGIMRDKMSRELGGVLCFEMEAAGLMNILSCLVIRGICDYSDSHKNKKWQQYAAIVAASCAKELLGMVPPAETLENPPQKDVRARLEALLLTDPTIDREHLISTKGARVAGTCEWICKNELYHSWLQSSTRLLWICGGPGKGKTMLSIFLTEELEKFTQEDEDKELVFFFCSNQDEKRNTAVAILSGLVYQIIKKRPNLIKHAEAYFDTEERARITVSSVEALWIIFRKIIQDPDIGTTFCILDGLDECDQDSRSLLGAKFAELFPPNGPRTGTGGFKLIIVSREIHALRNFPRVRLDPDFDEQVTSDIEHFVSVRVQELSRLDGFNDRLRTHVKSILLERAEGTFLWVGFVMNELLQKKTCTEVLETLEALPSGLPGIYSRMLLGIEGSQQEVCSRILRWVTMALRPLTLQELAAAIGTQSSDLISGDQAIRDQIAFCGPFIKIDKQEVGLIHQSARDYLLRENCDSNPILETFRINAEETHFQLAQACLDCIGNSRLRYVPLHSLDAPQDPPLLSYAVFHWPEHARCSAYTDAIFDTSRPFFQKKSPLRSNWCKAYGNHLSNIRNVPLIHIASYFGITSWAQKLLARKFRLHKLANKKDSSGRTPLIYGAITGHEAIIRLLLDRGADVNATDEYGWTAPHWAAILGHEATVRLLLDRGADANAIDENGWTALHRAAFQGHKAIVRLLLDRGADANAIDKARWTALHRAANEGHKATVRLLLDRGADANAIDKARWTALHRAAFQGYKAIVRLLLDGGADANAIDKYGRTPLIYGAIKGHEAIIRLLLDRGADVNATDEYGRTPLIYGAIKGHEAMIRLLLDRGADANAIDENGLTALHWAASQGHEATVQLLLDRGADANATWGNNNTTTAGLQR</sequence>
<evidence type="ECO:0000256" key="2">
    <source>
        <dbReference type="PROSITE-ProRule" id="PRU00023"/>
    </source>
</evidence>
<organism evidence="4 5">
    <name type="scientific">Penicillium canariense</name>
    <dbReference type="NCBI Taxonomy" id="189055"/>
    <lineage>
        <taxon>Eukaryota</taxon>
        <taxon>Fungi</taxon>
        <taxon>Dikarya</taxon>
        <taxon>Ascomycota</taxon>
        <taxon>Pezizomycotina</taxon>
        <taxon>Eurotiomycetes</taxon>
        <taxon>Eurotiomycetidae</taxon>
        <taxon>Eurotiales</taxon>
        <taxon>Aspergillaceae</taxon>
        <taxon>Penicillium</taxon>
    </lineage>
</organism>
<dbReference type="Gene3D" id="3.40.50.300">
    <property type="entry name" value="P-loop containing nucleotide triphosphate hydrolases"/>
    <property type="match status" value="1"/>
</dbReference>
<dbReference type="PRINTS" id="PR01415">
    <property type="entry name" value="ANKYRIN"/>
</dbReference>
<dbReference type="Pfam" id="PF00023">
    <property type="entry name" value="Ank"/>
    <property type="match status" value="1"/>
</dbReference>
<dbReference type="Pfam" id="PF01048">
    <property type="entry name" value="PNP_UDP_1"/>
    <property type="match status" value="1"/>
</dbReference>
<proteinExistence type="predicted"/>
<feature type="repeat" description="ANK" evidence="2">
    <location>
        <begin position="1051"/>
        <end position="1080"/>
    </location>
</feature>
<dbReference type="InterPro" id="IPR035994">
    <property type="entry name" value="Nucleoside_phosphorylase_sf"/>
</dbReference>
<dbReference type="InterPro" id="IPR036770">
    <property type="entry name" value="Ankyrin_rpt-contain_sf"/>
</dbReference>
<dbReference type="InterPro" id="IPR053137">
    <property type="entry name" value="NLR-like"/>
</dbReference>
<dbReference type="InterPro" id="IPR002110">
    <property type="entry name" value="Ankyrin_rpt"/>
</dbReference>
<dbReference type="InterPro" id="IPR007111">
    <property type="entry name" value="NACHT_NTPase"/>
</dbReference>
<dbReference type="InterPro" id="IPR027417">
    <property type="entry name" value="P-loop_NTPase"/>
</dbReference>
<dbReference type="Gene3D" id="1.25.40.20">
    <property type="entry name" value="Ankyrin repeat-containing domain"/>
    <property type="match status" value="4"/>
</dbReference>
<evidence type="ECO:0000313" key="4">
    <source>
        <dbReference type="EMBL" id="KAJ5169209.1"/>
    </source>
</evidence>
<name>A0A9W9LPQ8_9EURO</name>
<feature type="repeat" description="ANK" evidence="2">
    <location>
        <begin position="952"/>
        <end position="984"/>
    </location>
</feature>
<dbReference type="InterPro" id="IPR000845">
    <property type="entry name" value="Nucleoside_phosphorylase_d"/>
</dbReference>
<dbReference type="PROSITE" id="PS50837">
    <property type="entry name" value="NACHT"/>
    <property type="match status" value="1"/>
</dbReference>
<reference evidence="4" key="1">
    <citation type="submission" date="2022-11" db="EMBL/GenBank/DDBJ databases">
        <authorList>
            <person name="Petersen C."/>
        </authorList>
    </citation>
    <scope>NUCLEOTIDE SEQUENCE</scope>
    <source>
        <strain evidence="4">IBT 26290</strain>
    </source>
</reference>
<evidence type="ECO:0000256" key="1">
    <source>
        <dbReference type="ARBA" id="ARBA00022737"/>
    </source>
</evidence>